<sequence>MEGVQAQAHSEKRQSRRRETPAENTQCVPPNSNSDGLDPILILTEHLYGLVDVTPGRPQDPARDERHDTGSYEDDSRRQICGKGQGGKKMRSDVI</sequence>
<feature type="compositionally biased region" description="Polar residues" evidence="1">
    <location>
        <begin position="22"/>
        <end position="35"/>
    </location>
</feature>
<reference evidence="2" key="1">
    <citation type="submission" date="2014-08" db="EMBL/GenBank/DDBJ databases">
        <authorList>
            <person name="Sharma Rahul"/>
            <person name="Thines Marco"/>
        </authorList>
    </citation>
    <scope>NUCLEOTIDE SEQUENCE</scope>
</reference>
<protein>
    <submittedName>
        <fullName evidence="2">Uncharacterized protein</fullName>
    </submittedName>
</protein>
<evidence type="ECO:0000256" key="1">
    <source>
        <dbReference type="SAM" id="MobiDB-lite"/>
    </source>
</evidence>
<dbReference type="AlphaFoldDB" id="A0A0F7SG11"/>
<name>A0A0F7SG11_PHARH</name>
<organism evidence="2">
    <name type="scientific">Phaffia rhodozyma</name>
    <name type="common">Yeast</name>
    <name type="synonym">Xanthophyllomyces dendrorhous</name>
    <dbReference type="NCBI Taxonomy" id="264483"/>
    <lineage>
        <taxon>Eukaryota</taxon>
        <taxon>Fungi</taxon>
        <taxon>Dikarya</taxon>
        <taxon>Basidiomycota</taxon>
        <taxon>Agaricomycotina</taxon>
        <taxon>Tremellomycetes</taxon>
        <taxon>Cystofilobasidiales</taxon>
        <taxon>Mrakiaceae</taxon>
        <taxon>Phaffia</taxon>
    </lineage>
</organism>
<proteinExistence type="predicted"/>
<accession>A0A0F7SG11</accession>
<feature type="compositionally biased region" description="Basic and acidic residues" evidence="1">
    <location>
        <begin position="60"/>
        <end position="78"/>
    </location>
</feature>
<dbReference type="EMBL" id="LN483165">
    <property type="protein sequence ID" value="CDZ96638.1"/>
    <property type="molecule type" value="Genomic_DNA"/>
</dbReference>
<feature type="region of interest" description="Disordered" evidence="1">
    <location>
        <begin position="52"/>
        <end position="95"/>
    </location>
</feature>
<feature type="region of interest" description="Disordered" evidence="1">
    <location>
        <begin position="1"/>
        <end position="38"/>
    </location>
</feature>
<feature type="compositionally biased region" description="Basic and acidic residues" evidence="1">
    <location>
        <begin position="9"/>
        <end position="21"/>
    </location>
</feature>
<evidence type="ECO:0000313" key="2">
    <source>
        <dbReference type="EMBL" id="CDZ96638.1"/>
    </source>
</evidence>